<protein>
    <submittedName>
        <fullName evidence="1">ER membrane protein DP1/Yop1</fullName>
    </submittedName>
</protein>
<evidence type="ECO:0000313" key="2">
    <source>
        <dbReference type="Proteomes" id="UP001165960"/>
    </source>
</evidence>
<organism evidence="1 2">
    <name type="scientific">Entomophthora muscae</name>
    <dbReference type="NCBI Taxonomy" id="34485"/>
    <lineage>
        <taxon>Eukaryota</taxon>
        <taxon>Fungi</taxon>
        <taxon>Fungi incertae sedis</taxon>
        <taxon>Zoopagomycota</taxon>
        <taxon>Entomophthoromycotina</taxon>
        <taxon>Entomophthoromycetes</taxon>
        <taxon>Entomophthorales</taxon>
        <taxon>Entomophthoraceae</taxon>
        <taxon>Entomophthora</taxon>
    </lineage>
</organism>
<dbReference type="Proteomes" id="UP001165960">
    <property type="component" value="Unassembled WGS sequence"/>
</dbReference>
<gene>
    <name evidence="1" type="primary">YOP1_1</name>
    <name evidence="1" type="ORF">DSO57_1023171</name>
</gene>
<keyword evidence="2" id="KW-1185">Reference proteome</keyword>
<evidence type="ECO:0000313" key="1">
    <source>
        <dbReference type="EMBL" id="KAJ9076763.1"/>
    </source>
</evidence>
<sequence length="166" mass="19459">MEKIKTYQDQLDKELARYPVFNKVEALTGIPKSVFVGGAGAFFVLMIVFNFAGSFLTSLVGWVYPAYASFKAIESPEQDDDKQWLTYWMVLGFINIIEYFSDFLLYWVPFYFLVKTVFLVWLSHPYYRGAEVVYKSYLRDFLNKHSETIDKYLSRAKKAAQDVKQQ</sequence>
<comment type="caution">
    <text evidence="1">The sequence shown here is derived from an EMBL/GenBank/DDBJ whole genome shotgun (WGS) entry which is preliminary data.</text>
</comment>
<dbReference type="EMBL" id="QTSX02002249">
    <property type="protein sequence ID" value="KAJ9076763.1"/>
    <property type="molecule type" value="Genomic_DNA"/>
</dbReference>
<proteinExistence type="predicted"/>
<name>A0ACC2TQ13_9FUNG</name>
<reference evidence="1" key="1">
    <citation type="submission" date="2022-04" db="EMBL/GenBank/DDBJ databases">
        <title>Genome of the entomopathogenic fungus Entomophthora muscae.</title>
        <authorList>
            <person name="Elya C."/>
            <person name="Lovett B.R."/>
            <person name="Lee E."/>
            <person name="Macias A.M."/>
            <person name="Hajek A.E."/>
            <person name="De Bivort B.L."/>
            <person name="Kasson M.T."/>
            <person name="De Fine Licht H.H."/>
            <person name="Stajich J.E."/>
        </authorList>
    </citation>
    <scope>NUCLEOTIDE SEQUENCE</scope>
    <source>
        <strain evidence="1">Berkeley</strain>
    </source>
</reference>
<accession>A0ACC2TQ13</accession>